<proteinExistence type="predicted"/>
<protein>
    <recommendedName>
        <fullName evidence="3">HNH endonuclease</fullName>
    </recommendedName>
</protein>
<dbReference type="RefSeq" id="WP_145242663.1">
    <property type="nucleotide sequence ID" value="NZ_VNFF01000034.1"/>
</dbReference>
<accession>A0ABY3F7S5</accession>
<organism evidence="1 2">
    <name type="scientific">Pseudoalteromonas neustonica</name>
    <dbReference type="NCBI Taxonomy" id="1840331"/>
    <lineage>
        <taxon>Bacteria</taxon>
        <taxon>Pseudomonadati</taxon>
        <taxon>Pseudomonadota</taxon>
        <taxon>Gammaproteobacteria</taxon>
        <taxon>Alteromonadales</taxon>
        <taxon>Pseudoalteromonadaceae</taxon>
        <taxon>Pseudoalteromonas</taxon>
    </lineage>
</organism>
<sequence>MSDKCNCFTETLERVKSHLTEQGKVPDGATEVSFRWQGQTHMLSNGEYAPVNPKVEFKFRAPKKGGGHARNMTKSDISILATHCCYCGRKYKKDGE</sequence>
<name>A0ABY3F7S5_9GAMM</name>
<evidence type="ECO:0008006" key="3">
    <source>
        <dbReference type="Google" id="ProtNLM"/>
    </source>
</evidence>
<comment type="caution">
    <text evidence="1">The sequence shown here is derived from an EMBL/GenBank/DDBJ whole genome shotgun (WGS) entry which is preliminary data.</text>
</comment>
<dbReference type="Proteomes" id="UP000317938">
    <property type="component" value="Unassembled WGS sequence"/>
</dbReference>
<evidence type="ECO:0000313" key="2">
    <source>
        <dbReference type="Proteomes" id="UP000317938"/>
    </source>
</evidence>
<reference evidence="1 2" key="1">
    <citation type="submission" date="2019-07" db="EMBL/GenBank/DDBJ databases">
        <title>Diversity of Bacteria from Kongsfjorden, Arctic.</title>
        <authorList>
            <person name="Yu Y."/>
        </authorList>
    </citation>
    <scope>NUCLEOTIDE SEQUENCE [LARGE SCALE GENOMIC DNA]</scope>
    <source>
        <strain evidence="1 2">SM1927</strain>
    </source>
</reference>
<evidence type="ECO:0000313" key="1">
    <source>
        <dbReference type="EMBL" id="TVU79891.1"/>
    </source>
</evidence>
<dbReference type="EMBL" id="VNFF01000034">
    <property type="protein sequence ID" value="TVU79891.1"/>
    <property type="molecule type" value="Genomic_DNA"/>
</dbReference>
<gene>
    <name evidence="1" type="ORF">FQP85_22120</name>
</gene>
<keyword evidence="2" id="KW-1185">Reference proteome</keyword>